<reference evidence="3" key="1">
    <citation type="journal article" date="2019" name="Int. J. Syst. Evol. Microbiol.">
        <title>The Global Catalogue of Microorganisms (GCM) 10K type strain sequencing project: providing services to taxonomists for standard genome sequencing and annotation.</title>
        <authorList>
            <consortium name="The Broad Institute Genomics Platform"/>
            <consortium name="The Broad Institute Genome Sequencing Center for Infectious Disease"/>
            <person name="Wu L."/>
            <person name="Ma J."/>
        </authorList>
    </citation>
    <scope>NUCLEOTIDE SEQUENCE [LARGE SCALE GENOMIC DNA]</scope>
    <source>
        <strain evidence="3">CGMCC 4.7323</strain>
    </source>
</reference>
<keyword evidence="3" id="KW-1185">Reference proteome</keyword>
<feature type="coiled-coil region" evidence="1">
    <location>
        <begin position="29"/>
        <end position="56"/>
    </location>
</feature>
<name>A0ABQ2JB19_9ACTN</name>
<gene>
    <name evidence="2" type="ORF">GCM10012285_23720</name>
</gene>
<dbReference type="Proteomes" id="UP000600080">
    <property type="component" value="Unassembled WGS sequence"/>
</dbReference>
<dbReference type="GeneID" id="301552589"/>
<evidence type="ECO:0000256" key="1">
    <source>
        <dbReference type="SAM" id="Coils"/>
    </source>
</evidence>
<proteinExistence type="predicted"/>
<dbReference type="EMBL" id="BMND01000007">
    <property type="protein sequence ID" value="GGN42898.1"/>
    <property type="molecule type" value="Genomic_DNA"/>
</dbReference>
<keyword evidence="1" id="KW-0175">Coiled coil</keyword>
<organism evidence="2 3">
    <name type="scientific">Streptomyces kronopolitis</name>
    <dbReference type="NCBI Taxonomy" id="1612435"/>
    <lineage>
        <taxon>Bacteria</taxon>
        <taxon>Bacillati</taxon>
        <taxon>Actinomycetota</taxon>
        <taxon>Actinomycetes</taxon>
        <taxon>Kitasatosporales</taxon>
        <taxon>Streptomycetaceae</taxon>
        <taxon>Streptomyces</taxon>
    </lineage>
</organism>
<protein>
    <submittedName>
        <fullName evidence="2">Uncharacterized protein</fullName>
    </submittedName>
</protein>
<accession>A0ABQ2JB19</accession>
<dbReference type="RefSeq" id="WP_229699859.1">
    <property type="nucleotide sequence ID" value="NZ_BMND01000007.1"/>
</dbReference>
<comment type="caution">
    <text evidence="2">The sequence shown here is derived from an EMBL/GenBank/DDBJ whole genome shotgun (WGS) entry which is preliminary data.</text>
</comment>
<evidence type="ECO:0000313" key="3">
    <source>
        <dbReference type="Proteomes" id="UP000600080"/>
    </source>
</evidence>
<sequence>MTLDIYGALFPDRLDEVSEKMHKRRARVLAKAKAKAKKAEKKARKAAKALAELEQESVLEAAA</sequence>
<evidence type="ECO:0000313" key="2">
    <source>
        <dbReference type="EMBL" id="GGN42898.1"/>
    </source>
</evidence>